<dbReference type="EMBL" id="FOIB01000003">
    <property type="protein sequence ID" value="SET75154.1"/>
    <property type="molecule type" value="Genomic_DNA"/>
</dbReference>
<feature type="chain" id="PRO_5023028708" description="Lipoprotein" evidence="1">
    <location>
        <begin position="26"/>
        <end position="132"/>
    </location>
</feature>
<dbReference type="Proteomes" id="UP000321514">
    <property type="component" value="Unassembled WGS sequence"/>
</dbReference>
<dbReference type="Proteomes" id="UP000183760">
    <property type="component" value="Unassembled WGS sequence"/>
</dbReference>
<keyword evidence="1" id="KW-0732">Signal</keyword>
<accession>A0A511TDZ7</accession>
<dbReference type="EMBL" id="BJXR01000060">
    <property type="protein sequence ID" value="GEN12381.1"/>
    <property type="molecule type" value="Genomic_DNA"/>
</dbReference>
<comment type="caution">
    <text evidence="2">The sequence shown here is derived from an EMBL/GenBank/DDBJ whole genome shotgun (WGS) entry which is preliminary data.</text>
</comment>
<keyword evidence="4" id="KW-1185">Reference proteome</keyword>
<evidence type="ECO:0000313" key="3">
    <source>
        <dbReference type="EMBL" id="SET75154.1"/>
    </source>
</evidence>
<dbReference type="STRING" id="1334629.MFUL124B02_24860"/>
<protein>
    <recommendedName>
        <fullName evidence="6">Lipoprotein</fullName>
    </recommendedName>
</protein>
<evidence type="ECO:0000313" key="2">
    <source>
        <dbReference type="EMBL" id="GEN12381.1"/>
    </source>
</evidence>
<evidence type="ECO:0008006" key="6">
    <source>
        <dbReference type="Google" id="ProtNLM"/>
    </source>
</evidence>
<evidence type="ECO:0000313" key="4">
    <source>
        <dbReference type="Proteomes" id="UP000183760"/>
    </source>
</evidence>
<sequence>MHRLLKRGASACCVATLLAAPAVLAGFTTESAHCYKNADGSGRCQGSLLGFRNHAGANTQALFSRSSNAAPYFYAALTTGATTEYFSCTADAMTGAHWSKAMNHEGFFSIYWSAQGDCYSLFLINGSQYSNF</sequence>
<reference evidence="2 5" key="2">
    <citation type="submission" date="2019-07" db="EMBL/GenBank/DDBJ databases">
        <title>Whole genome shotgun sequence of Myxococcus fulvus NBRC 100333.</title>
        <authorList>
            <person name="Hosoyama A."/>
            <person name="Uohara A."/>
            <person name="Ohji S."/>
            <person name="Ichikawa N."/>
        </authorList>
    </citation>
    <scope>NUCLEOTIDE SEQUENCE [LARGE SCALE GENOMIC DNA]</scope>
    <source>
        <strain evidence="2 5">NBRC 100333</strain>
    </source>
</reference>
<organism evidence="2 5">
    <name type="scientific">Myxococcus fulvus</name>
    <dbReference type="NCBI Taxonomy" id="33"/>
    <lineage>
        <taxon>Bacteria</taxon>
        <taxon>Pseudomonadati</taxon>
        <taxon>Myxococcota</taxon>
        <taxon>Myxococcia</taxon>
        <taxon>Myxococcales</taxon>
        <taxon>Cystobacterineae</taxon>
        <taxon>Myxococcaceae</taxon>
        <taxon>Myxococcus</taxon>
    </lineage>
</organism>
<dbReference type="OrthoDB" id="5524182at2"/>
<reference evidence="3 4" key="1">
    <citation type="submission" date="2016-10" db="EMBL/GenBank/DDBJ databases">
        <authorList>
            <person name="Varghese N."/>
            <person name="Submissions S."/>
        </authorList>
    </citation>
    <scope>NUCLEOTIDE SEQUENCE [LARGE SCALE GENOMIC DNA]</scope>
    <source>
        <strain evidence="3 4">DSM 16525</strain>
    </source>
</reference>
<name>A0A511TDZ7_MYXFU</name>
<feature type="signal peptide" evidence="1">
    <location>
        <begin position="1"/>
        <end position="25"/>
    </location>
</feature>
<dbReference type="RefSeq" id="WP_143097067.1">
    <property type="nucleotide sequence ID" value="NZ_BJXR01000060.1"/>
</dbReference>
<proteinExistence type="predicted"/>
<dbReference type="AlphaFoldDB" id="A0A511TDZ7"/>
<evidence type="ECO:0000256" key="1">
    <source>
        <dbReference type="SAM" id="SignalP"/>
    </source>
</evidence>
<gene>
    <name evidence="2" type="ORF">MFU01_74180</name>
    <name evidence="3" type="ORF">SAMN05443572_10363</name>
</gene>
<evidence type="ECO:0000313" key="5">
    <source>
        <dbReference type="Proteomes" id="UP000321514"/>
    </source>
</evidence>